<dbReference type="Proteomes" id="UP000095282">
    <property type="component" value="Unplaced"/>
</dbReference>
<organism evidence="1 2">
    <name type="scientific">Caenorhabditis tropicalis</name>
    <dbReference type="NCBI Taxonomy" id="1561998"/>
    <lineage>
        <taxon>Eukaryota</taxon>
        <taxon>Metazoa</taxon>
        <taxon>Ecdysozoa</taxon>
        <taxon>Nematoda</taxon>
        <taxon>Chromadorea</taxon>
        <taxon>Rhabditida</taxon>
        <taxon>Rhabditina</taxon>
        <taxon>Rhabditomorpha</taxon>
        <taxon>Rhabditoidea</taxon>
        <taxon>Rhabditidae</taxon>
        <taxon>Peloderinae</taxon>
        <taxon>Caenorhabditis</taxon>
    </lineage>
</organism>
<keyword evidence="1" id="KW-1185">Reference proteome</keyword>
<dbReference type="WBParaSite" id="Csp11.Scaffold630.g20939.t1">
    <property type="protein sequence ID" value="Csp11.Scaffold630.g20939.t1"/>
    <property type="gene ID" value="Csp11.Scaffold630.g20939"/>
</dbReference>
<proteinExistence type="predicted"/>
<evidence type="ECO:0000313" key="1">
    <source>
        <dbReference type="Proteomes" id="UP000095282"/>
    </source>
</evidence>
<name>A0A1I7UZN1_9PELO</name>
<sequence length="67" mass="7855">MREYSKRSSLINPILSDSFHIVLILLLLLLIPSCIMKKNCADDRSVSFLVTRTLNWRKPKRLHPIIH</sequence>
<dbReference type="AlphaFoldDB" id="A0A1I7UZN1"/>
<evidence type="ECO:0000313" key="2">
    <source>
        <dbReference type="WBParaSite" id="Csp11.Scaffold630.g20939.t1"/>
    </source>
</evidence>
<protein>
    <submittedName>
        <fullName evidence="2">Ovule protein</fullName>
    </submittedName>
</protein>
<accession>A0A1I7UZN1</accession>
<reference evidence="2" key="1">
    <citation type="submission" date="2016-11" db="UniProtKB">
        <authorList>
            <consortium name="WormBaseParasite"/>
        </authorList>
    </citation>
    <scope>IDENTIFICATION</scope>
</reference>